<evidence type="ECO:0000313" key="3">
    <source>
        <dbReference type="EMBL" id="SEK30782.1"/>
    </source>
</evidence>
<evidence type="ECO:0000313" key="4">
    <source>
        <dbReference type="Proteomes" id="UP000199283"/>
    </source>
</evidence>
<feature type="chain" id="PRO_5011610906" description="Phytase-like domain-containing protein" evidence="1">
    <location>
        <begin position="21"/>
        <end position="285"/>
    </location>
</feature>
<dbReference type="PIRSF" id="PIRSF031900">
    <property type="entry name" value="UCP031900"/>
    <property type="match status" value="1"/>
</dbReference>
<dbReference type="SUPFAM" id="SSF101898">
    <property type="entry name" value="NHL repeat"/>
    <property type="match status" value="1"/>
</dbReference>
<reference evidence="3 4" key="1">
    <citation type="submission" date="2016-10" db="EMBL/GenBank/DDBJ databases">
        <authorList>
            <person name="de Groot N.N."/>
        </authorList>
    </citation>
    <scope>NUCLEOTIDE SEQUENCE [LARGE SCALE GENOMIC DNA]</scope>
    <source>
        <strain evidence="3 4">DSM 14858</strain>
    </source>
</reference>
<keyword evidence="4" id="KW-1185">Reference proteome</keyword>
<evidence type="ECO:0000256" key="1">
    <source>
        <dbReference type="SAM" id="SignalP"/>
    </source>
</evidence>
<keyword evidence="1" id="KW-0732">Signal</keyword>
<name>A0A1H7G1X1_9RHOB</name>
<dbReference type="InterPro" id="IPR027372">
    <property type="entry name" value="Phytase-like_dom"/>
</dbReference>
<sequence length="285" mass="31309">MNILRLATLLAAIATVPASAATFLGNYVWRPDFDGAGGYSAIWLDPEGPGVLLLSDRGHWVRGTVTRNAAGAISDMTIRDRGPLLRSTGDDLKADETDAEAVAFADGAFYVAYEGMHRVMRHDDIAAPPSRMVQAGAFEGLQTNSGLEALAADAAGNLYAIPERSGVLTRPFPVFRFDGDVWTQPFDLRRDGRFLVSGADVGPDGRLYVLERDFAVLGFRTRVRSFDLTGQDERLELQTGIGTHDNLEGIDVWRDAEGRMRVTMISDDNLRPLIQRTEFVDYLLD</sequence>
<feature type="domain" description="Phytase-like" evidence="2">
    <location>
        <begin position="36"/>
        <end position="269"/>
    </location>
</feature>
<gene>
    <name evidence="3" type="ORF">SAMN04488526_0249</name>
</gene>
<dbReference type="EMBL" id="FNZQ01000001">
    <property type="protein sequence ID" value="SEK30782.1"/>
    <property type="molecule type" value="Genomic_DNA"/>
</dbReference>
<dbReference type="InterPro" id="IPR014567">
    <property type="entry name" value="UCP031900"/>
</dbReference>
<dbReference type="RefSeq" id="WP_245737464.1">
    <property type="nucleotide sequence ID" value="NZ_FNZQ01000001.1"/>
</dbReference>
<feature type="signal peptide" evidence="1">
    <location>
        <begin position="1"/>
        <end position="20"/>
    </location>
</feature>
<dbReference type="Pfam" id="PF13449">
    <property type="entry name" value="Phytase-like"/>
    <property type="match status" value="1"/>
</dbReference>
<protein>
    <recommendedName>
        <fullName evidence="2">Phytase-like domain-containing protein</fullName>
    </recommendedName>
</protein>
<dbReference type="STRING" id="188906.SAMN04488526_0249"/>
<evidence type="ECO:0000259" key="2">
    <source>
        <dbReference type="Pfam" id="PF13449"/>
    </source>
</evidence>
<dbReference type="AlphaFoldDB" id="A0A1H7G1X1"/>
<proteinExistence type="predicted"/>
<accession>A0A1H7G1X1</accession>
<dbReference type="Proteomes" id="UP000199283">
    <property type="component" value="Unassembled WGS sequence"/>
</dbReference>
<organism evidence="3 4">
    <name type="scientific">Jannaschia helgolandensis</name>
    <dbReference type="NCBI Taxonomy" id="188906"/>
    <lineage>
        <taxon>Bacteria</taxon>
        <taxon>Pseudomonadati</taxon>
        <taxon>Pseudomonadota</taxon>
        <taxon>Alphaproteobacteria</taxon>
        <taxon>Rhodobacterales</taxon>
        <taxon>Roseobacteraceae</taxon>
        <taxon>Jannaschia</taxon>
    </lineage>
</organism>